<dbReference type="Gene3D" id="1.10.10.10">
    <property type="entry name" value="Winged helix-like DNA-binding domain superfamily/Winged helix DNA-binding domain"/>
    <property type="match status" value="1"/>
</dbReference>
<proteinExistence type="predicted"/>
<gene>
    <name evidence="6" type="ORF">QNI16_35660</name>
</gene>
<dbReference type="RefSeq" id="WP_313989005.1">
    <property type="nucleotide sequence ID" value="NZ_JASJOS010000024.1"/>
</dbReference>
<dbReference type="PIRSF" id="PIRSF005739">
    <property type="entry name" value="O-mtase"/>
    <property type="match status" value="1"/>
</dbReference>
<dbReference type="Pfam" id="PF00891">
    <property type="entry name" value="Methyltransf_2"/>
    <property type="match status" value="1"/>
</dbReference>
<dbReference type="EMBL" id="JASJOS010000024">
    <property type="protein sequence ID" value="MDJ1485873.1"/>
    <property type="molecule type" value="Genomic_DNA"/>
</dbReference>
<dbReference type="PROSITE" id="PS51683">
    <property type="entry name" value="SAM_OMT_II"/>
    <property type="match status" value="1"/>
</dbReference>
<feature type="domain" description="O-methyltransferase C-terminal" evidence="5">
    <location>
        <begin position="173"/>
        <end position="327"/>
    </location>
</feature>
<evidence type="ECO:0000313" key="7">
    <source>
        <dbReference type="Proteomes" id="UP001241110"/>
    </source>
</evidence>
<keyword evidence="1 6" id="KW-0489">Methyltransferase</keyword>
<dbReference type="InterPro" id="IPR001077">
    <property type="entry name" value="COMT_C"/>
</dbReference>
<dbReference type="InterPro" id="IPR016461">
    <property type="entry name" value="COMT-like"/>
</dbReference>
<dbReference type="SUPFAM" id="SSF46785">
    <property type="entry name" value="Winged helix' DNA-binding domain"/>
    <property type="match status" value="1"/>
</dbReference>
<dbReference type="PANTHER" id="PTHR43712:SF2">
    <property type="entry name" value="O-METHYLTRANSFERASE CICE"/>
    <property type="match status" value="1"/>
</dbReference>
<name>A0AAE3R0I1_9BACT</name>
<evidence type="ECO:0000259" key="5">
    <source>
        <dbReference type="Pfam" id="PF00891"/>
    </source>
</evidence>
<dbReference type="AlphaFoldDB" id="A0AAE3R0I1"/>
<dbReference type="Proteomes" id="UP001241110">
    <property type="component" value="Unassembled WGS sequence"/>
</dbReference>
<dbReference type="InterPro" id="IPR029063">
    <property type="entry name" value="SAM-dependent_MTases_sf"/>
</dbReference>
<feature type="active site" description="Proton acceptor" evidence="4">
    <location>
        <position position="257"/>
    </location>
</feature>
<evidence type="ECO:0000256" key="3">
    <source>
        <dbReference type="ARBA" id="ARBA00022691"/>
    </source>
</evidence>
<dbReference type="InterPro" id="IPR036390">
    <property type="entry name" value="WH_DNA-bd_sf"/>
</dbReference>
<dbReference type="CDD" id="cd02440">
    <property type="entry name" value="AdoMet_MTases"/>
    <property type="match status" value="1"/>
</dbReference>
<evidence type="ECO:0000256" key="4">
    <source>
        <dbReference type="PIRSR" id="PIRSR005739-1"/>
    </source>
</evidence>
<dbReference type="GO" id="GO:0032259">
    <property type="term" value="P:methylation"/>
    <property type="evidence" value="ECO:0007669"/>
    <property type="project" value="UniProtKB-KW"/>
</dbReference>
<comment type="caution">
    <text evidence="6">The sequence shown here is derived from an EMBL/GenBank/DDBJ whole genome shotgun (WGS) entry which is preliminary data.</text>
</comment>
<accession>A0AAE3R0I1</accession>
<reference evidence="6" key="1">
    <citation type="submission" date="2023-05" db="EMBL/GenBank/DDBJ databases">
        <authorList>
            <person name="Zhang X."/>
        </authorList>
    </citation>
    <scope>NUCLEOTIDE SEQUENCE</scope>
    <source>
        <strain evidence="6">YF14B1</strain>
    </source>
</reference>
<evidence type="ECO:0000256" key="2">
    <source>
        <dbReference type="ARBA" id="ARBA00022679"/>
    </source>
</evidence>
<keyword evidence="2" id="KW-0808">Transferase</keyword>
<evidence type="ECO:0000256" key="1">
    <source>
        <dbReference type="ARBA" id="ARBA00022603"/>
    </source>
</evidence>
<keyword evidence="3" id="KW-0949">S-adenosyl-L-methionine</keyword>
<dbReference type="InterPro" id="IPR036388">
    <property type="entry name" value="WH-like_DNA-bd_sf"/>
</dbReference>
<dbReference type="SUPFAM" id="SSF53335">
    <property type="entry name" value="S-adenosyl-L-methionine-dependent methyltransferases"/>
    <property type="match status" value="1"/>
</dbReference>
<sequence>MSLPFPDIAPITRHLRAKASSHLLVAAVHHLPVFEILSHGPLSITELQEQLAIKNRPAMVLFPALCAMGMICYTEDKKLSLTELGRYLTKSNLHNLIGYAGLEKDDPGVLTMVQHLLNDGPVDTSQGVSYVKDDEAPSPMDDPEAARMFTLALAGRARYLSPIVASHLPNRQGHLLDVAGGTGYYTYEWLRANPQSTATVVDRPAVLKVAAELLEEFCNSDKENAADIQSRVLFFPADMLTDPLPQTDFLLAASLFHDWPEDICQSLAQKFANALRPNGEIWIHDAFLDDTLDGPLSVTDYSAMLFLGTKGRAYSRKEYRQWFSASGLVNVQEEIPTLMDYGLIHARKPL</sequence>
<organism evidence="6 7">
    <name type="scientific">Xanthocytophaga flava</name>
    <dbReference type="NCBI Taxonomy" id="3048013"/>
    <lineage>
        <taxon>Bacteria</taxon>
        <taxon>Pseudomonadati</taxon>
        <taxon>Bacteroidota</taxon>
        <taxon>Cytophagia</taxon>
        <taxon>Cytophagales</taxon>
        <taxon>Rhodocytophagaceae</taxon>
        <taxon>Xanthocytophaga</taxon>
    </lineage>
</organism>
<protein>
    <submittedName>
        <fullName evidence="6">Methyltransferase</fullName>
    </submittedName>
</protein>
<dbReference type="GO" id="GO:0008171">
    <property type="term" value="F:O-methyltransferase activity"/>
    <property type="evidence" value="ECO:0007669"/>
    <property type="project" value="InterPro"/>
</dbReference>
<dbReference type="Gene3D" id="3.40.50.150">
    <property type="entry name" value="Vaccinia Virus protein VP39"/>
    <property type="match status" value="1"/>
</dbReference>
<evidence type="ECO:0000313" key="6">
    <source>
        <dbReference type="EMBL" id="MDJ1485873.1"/>
    </source>
</evidence>
<dbReference type="PANTHER" id="PTHR43712">
    <property type="entry name" value="PUTATIVE (AFU_ORTHOLOGUE AFUA_4G14580)-RELATED"/>
    <property type="match status" value="1"/>
</dbReference>